<organism evidence="17 18">
    <name type="scientific">Sunxiuqinia elliptica</name>
    <dbReference type="NCBI Taxonomy" id="655355"/>
    <lineage>
        <taxon>Bacteria</taxon>
        <taxon>Pseudomonadati</taxon>
        <taxon>Bacteroidota</taxon>
        <taxon>Bacteroidia</taxon>
        <taxon>Marinilabiliales</taxon>
        <taxon>Prolixibacteraceae</taxon>
        <taxon>Sunxiuqinia</taxon>
    </lineage>
</organism>
<gene>
    <name evidence="17" type="ORF">SAMN05216283_102327</name>
</gene>
<evidence type="ECO:0000256" key="14">
    <source>
        <dbReference type="SAM" id="Phobius"/>
    </source>
</evidence>
<dbReference type="InterPro" id="IPR036890">
    <property type="entry name" value="HATPase_C_sf"/>
</dbReference>
<keyword evidence="13 14" id="KW-0472">Membrane</keyword>
<dbReference type="InterPro" id="IPR004358">
    <property type="entry name" value="Sig_transdc_His_kin-like_C"/>
</dbReference>
<dbReference type="PROSITE" id="PS50109">
    <property type="entry name" value="HIS_KIN"/>
    <property type="match status" value="1"/>
</dbReference>
<dbReference type="FunFam" id="1.10.287.130:FF:000008">
    <property type="entry name" value="Two-component sensor histidine kinase"/>
    <property type="match status" value="1"/>
</dbReference>
<keyword evidence="4" id="KW-1003">Cell membrane</keyword>
<dbReference type="PRINTS" id="PR00344">
    <property type="entry name" value="BCTRLSENSOR"/>
</dbReference>
<name>A0A1I2F2Q2_9BACT</name>
<dbReference type="EMBL" id="FONW01000002">
    <property type="protein sequence ID" value="SFE99253.1"/>
    <property type="molecule type" value="Genomic_DNA"/>
</dbReference>
<keyword evidence="6" id="KW-0808">Transferase</keyword>
<evidence type="ECO:0000256" key="11">
    <source>
        <dbReference type="ARBA" id="ARBA00022989"/>
    </source>
</evidence>
<dbReference type="SMART" id="SM00304">
    <property type="entry name" value="HAMP"/>
    <property type="match status" value="1"/>
</dbReference>
<dbReference type="Gene3D" id="1.10.287.130">
    <property type="match status" value="1"/>
</dbReference>
<keyword evidence="5" id="KW-0597">Phosphoprotein</keyword>
<keyword evidence="7 14" id="KW-0812">Transmembrane</keyword>
<comment type="subcellular location">
    <subcellularLocation>
        <location evidence="2">Cell membrane</location>
        <topology evidence="2">Multi-pass membrane protein</topology>
    </subcellularLocation>
</comment>
<dbReference type="CDD" id="cd06225">
    <property type="entry name" value="HAMP"/>
    <property type="match status" value="1"/>
</dbReference>
<feature type="transmembrane region" description="Helical" evidence="14">
    <location>
        <begin position="12"/>
        <end position="34"/>
    </location>
</feature>
<dbReference type="Gene3D" id="6.10.340.10">
    <property type="match status" value="1"/>
</dbReference>
<comment type="catalytic activity">
    <reaction evidence="1">
        <text>ATP + protein L-histidine = ADP + protein N-phospho-L-histidine.</text>
        <dbReference type="EC" id="2.7.13.3"/>
    </reaction>
</comment>
<evidence type="ECO:0000256" key="9">
    <source>
        <dbReference type="ARBA" id="ARBA00022777"/>
    </source>
</evidence>
<feature type="transmembrane region" description="Helical" evidence="14">
    <location>
        <begin position="182"/>
        <end position="207"/>
    </location>
</feature>
<dbReference type="PANTHER" id="PTHR45528:SF1">
    <property type="entry name" value="SENSOR HISTIDINE KINASE CPXA"/>
    <property type="match status" value="1"/>
</dbReference>
<dbReference type="SMART" id="SM00387">
    <property type="entry name" value="HATPase_c"/>
    <property type="match status" value="1"/>
</dbReference>
<keyword evidence="18" id="KW-1185">Reference proteome</keyword>
<evidence type="ECO:0000256" key="10">
    <source>
        <dbReference type="ARBA" id="ARBA00022840"/>
    </source>
</evidence>
<evidence type="ECO:0000256" key="8">
    <source>
        <dbReference type="ARBA" id="ARBA00022741"/>
    </source>
</evidence>
<dbReference type="GO" id="GO:0000155">
    <property type="term" value="F:phosphorelay sensor kinase activity"/>
    <property type="evidence" value="ECO:0007669"/>
    <property type="project" value="InterPro"/>
</dbReference>
<dbReference type="GO" id="GO:0005524">
    <property type="term" value="F:ATP binding"/>
    <property type="evidence" value="ECO:0007669"/>
    <property type="project" value="UniProtKB-KW"/>
</dbReference>
<evidence type="ECO:0000313" key="17">
    <source>
        <dbReference type="EMBL" id="SFE99253.1"/>
    </source>
</evidence>
<evidence type="ECO:0000256" key="7">
    <source>
        <dbReference type="ARBA" id="ARBA00022692"/>
    </source>
</evidence>
<dbReference type="PROSITE" id="PS50885">
    <property type="entry name" value="HAMP"/>
    <property type="match status" value="1"/>
</dbReference>
<dbReference type="Gene3D" id="3.30.565.10">
    <property type="entry name" value="Histidine kinase-like ATPase, C-terminal domain"/>
    <property type="match status" value="1"/>
</dbReference>
<dbReference type="SMART" id="SM00388">
    <property type="entry name" value="HisKA"/>
    <property type="match status" value="1"/>
</dbReference>
<dbReference type="InterPro" id="IPR003594">
    <property type="entry name" value="HATPase_dom"/>
</dbReference>
<dbReference type="EC" id="2.7.13.3" evidence="3"/>
<dbReference type="SUPFAM" id="SSF55874">
    <property type="entry name" value="ATPase domain of HSP90 chaperone/DNA topoisomerase II/histidine kinase"/>
    <property type="match status" value="1"/>
</dbReference>
<evidence type="ECO:0000256" key="1">
    <source>
        <dbReference type="ARBA" id="ARBA00000085"/>
    </source>
</evidence>
<dbReference type="CDD" id="cd00075">
    <property type="entry name" value="HATPase"/>
    <property type="match status" value="1"/>
</dbReference>
<dbReference type="PANTHER" id="PTHR45528">
    <property type="entry name" value="SENSOR HISTIDINE KINASE CPXA"/>
    <property type="match status" value="1"/>
</dbReference>
<reference evidence="17 18" key="1">
    <citation type="submission" date="2016-10" db="EMBL/GenBank/DDBJ databases">
        <authorList>
            <person name="de Groot N.N."/>
        </authorList>
    </citation>
    <scope>NUCLEOTIDE SEQUENCE [LARGE SCALE GENOMIC DNA]</scope>
    <source>
        <strain evidence="17 18">CGMCC 1.9156</strain>
    </source>
</reference>
<keyword evidence="9 17" id="KW-0418">Kinase</keyword>
<dbReference type="InterPro" id="IPR050398">
    <property type="entry name" value="HssS/ArlS-like"/>
</dbReference>
<dbReference type="InterPro" id="IPR003660">
    <property type="entry name" value="HAMP_dom"/>
</dbReference>
<evidence type="ECO:0000256" key="12">
    <source>
        <dbReference type="ARBA" id="ARBA00023012"/>
    </source>
</evidence>
<evidence type="ECO:0000256" key="5">
    <source>
        <dbReference type="ARBA" id="ARBA00022553"/>
    </source>
</evidence>
<evidence type="ECO:0000256" key="6">
    <source>
        <dbReference type="ARBA" id="ARBA00022679"/>
    </source>
</evidence>
<dbReference type="InterPro" id="IPR003661">
    <property type="entry name" value="HisK_dim/P_dom"/>
</dbReference>
<sequence length="492" mass="55514">MQIARPKIFNRLYMQVSAIFLLVLFLFTAIVLYISVESARSYSVEVNQRLNSELAQNTIAMINPFIKDGIISEEGVKDLMHSMMVINPIVEVYLLNPEGKILQYVAPDKVVQLEHVNLTPVKSFLADPEHSIIYGDDPRNPGEYKTFSAARVVNGDQLTGYIYIVLASQEYVSASQAVLGSYILGLSIRSVITILIISALVGLWAIWMITRKLNPIIEGISTFREGNLSKRIEVKNEGELDRIGLVFNEMADTIEQNIQELKGVDNLRRELISNVSHDLRTPVASIQGYAETLLLKKETIQPQEQEKYLEVIYKSCGRLKKLVEDLFELSKLEAHQVKPQPEPFSIAELVYDIANKYRIISQKKGISVNTVIAKEVPLVEADISMIDRVLQNLIDNAVKYCREGDTINIEIDTKNPQTVEVRVADSGQGIKQEDLEHVFQRYYKGREDRQSTGLGLAIVKKIIELHQSSIRVYSQLGKGTTFSFDLPIANRA</sequence>
<feature type="domain" description="Histidine kinase" evidence="15">
    <location>
        <begin position="274"/>
        <end position="490"/>
    </location>
</feature>
<dbReference type="GO" id="GO:0005886">
    <property type="term" value="C:plasma membrane"/>
    <property type="evidence" value="ECO:0007669"/>
    <property type="project" value="UniProtKB-SubCell"/>
</dbReference>
<evidence type="ECO:0000256" key="2">
    <source>
        <dbReference type="ARBA" id="ARBA00004651"/>
    </source>
</evidence>
<keyword evidence="8" id="KW-0547">Nucleotide-binding</keyword>
<dbReference type="FunFam" id="3.30.565.10:FF:000006">
    <property type="entry name" value="Sensor histidine kinase WalK"/>
    <property type="match status" value="1"/>
</dbReference>
<dbReference type="CDD" id="cd00082">
    <property type="entry name" value="HisKA"/>
    <property type="match status" value="1"/>
</dbReference>
<keyword evidence="11 14" id="KW-1133">Transmembrane helix</keyword>
<dbReference type="SUPFAM" id="SSF47384">
    <property type="entry name" value="Homodimeric domain of signal transducing histidine kinase"/>
    <property type="match status" value="1"/>
</dbReference>
<evidence type="ECO:0000259" key="15">
    <source>
        <dbReference type="PROSITE" id="PS50109"/>
    </source>
</evidence>
<evidence type="ECO:0000256" key="4">
    <source>
        <dbReference type="ARBA" id="ARBA00022475"/>
    </source>
</evidence>
<accession>A0A1I2F2Q2</accession>
<evidence type="ECO:0000256" key="13">
    <source>
        <dbReference type="ARBA" id="ARBA00023136"/>
    </source>
</evidence>
<keyword evidence="12" id="KW-0902">Two-component regulatory system</keyword>
<dbReference type="Pfam" id="PF00512">
    <property type="entry name" value="HisKA"/>
    <property type="match status" value="1"/>
</dbReference>
<feature type="domain" description="HAMP" evidence="16">
    <location>
        <begin position="207"/>
        <end position="259"/>
    </location>
</feature>
<evidence type="ECO:0000313" key="18">
    <source>
        <dbReference type="Proteomes" id="UP000198964"/>
    </source>
</evidence>
<dbReference type="InterPro" id="IPR036097">
    <property type="entry name" value="HisK_dim/P_sf"/>
</dbReference>
<dbReference type="Proteomes" id="UP000198964">
    <property type="component" value="Unassembled WGS sequence"/>
</dbReference>
<dbReference type="AlphaFoldDB" id="A0A1I2F2Q2"/>
<dbReference type="STRING" id="655355.SAMN05216283_102327"/>
<protein>
    <recommendedName>
        <fullName evidence="3">histidine kinase</fullName>
        <ecNumber evidence="3">2.7.13.3</ecNumber>
    </recommendedName>
</protein>
<dbReference type="Pfam" id="PF00672">
    <property type="entry name" value="HAMP"/>
    <property type="match status" value="1"/>
</dbReference>
<dbReference type="InterPro" id="IPR005467">
    <property type="entry name" value="His_kinase_dom"/>
</dbReference>
<dbReference type="RefSeq" id="WP_093918991.1">
    <property type="nucleotide sequence ID" value="NZ_FONW01000002.1"/>
</dbReference>
<dbReference type="Pfam" id="PF02518">
    <property type="entry name" value="HATPase_c"/>
    <property type="match status" value="1"/>
</dbReference>
<evidence type="ECO:0000259" key="16">
    <source>
        <dbReference type="PROSITE" id="PS50885"/>
    </source>
</evidence>
<keyword evidence="10" id="KW-0067">ATP-binding</keyword>
<proteinExistence type="predicted"/>
<evidence type="ECO:0000256" key="3">
    <source>
        <dbReference type="ARBA" id="ARBA00012438"/>
    </source>
</evidence>